<evidence type="ECO:0000313" key="3">
    <source>
        <dbReference type="EMBL" id="BDG61470.1"/>
    </source>
</evidence>
<sequence>MARQQIECTVSSCFYWGDGDRCHAERIIVTGNPAGIRNARTEFGQLEGRDAAHSSETQCHTFVPRQQGPKPGIRRLDEV</sequence>
<name>A0AA35CLE4_9FIRM</name>
<dbReference type="AlphaFoldDB" id="A0AA35CLE4"/>
<evidence type="ECO:0000259" key="2">
    <source>
        <dbReference type="Pfam" id="PF07561"/>
    </source>
</evidence>
<reference evidence="3" key="1">
    <citation type="submission" date="2022-03" db="EMBL/GenBank/DDBJ databases">
        <title>Complete genome sequence of Caldinitratiruptor microaerophilus.</title>
        <authorList>
            <person name="Mukaiyama R."/>
            <person name="Nishiyama T."/>
            <person name="Ueda K."/>
        </authorList>
    </citation>
    <scope>NUCLEOTIDE SEQUENCE</scope>
    <source>
        <strain evidence="3">JCM 16183</strain>
    </source>
</reference>
<feature type="region of interest" description="Disordered" evidence="1">
    <location>
        <begin position="50"/>
        <end position="79"/>
    </location>
</feature>
<protein>
    <recommendedName>
        <fullName evidence="2">DUF1540 domain-containing protein</fullName>
    </recommendedName>
</protein>
<keyword evidence="4" id="KW-1185">Reference proteome</keyword>
<organism evidence="3 4">
    <name type="scientific">Caldinitratiruptor microaerophilus</name>
    <dbReference type="NCBI Taxonomy" id="671077"/>
    <lineage>
        <taxon>Bacteria</taxon>
        <taxon>Bacillati</taxon>
        <taxon>Bacillota</taxon>
        <taxon>Clostridia</taxon>
        <taxon>Eubacteriales</taxon>
        <taxon>Symbiobacteriaceae</taxon>
        <taxon>Caldinitratiruptor</taxon>
    </lineage>
</organism>
<accession>A0AA35CLE4</accession>
<evidence type="ECO:0000313" key="4">
    <source>
        <dbReference type="Proteomes" id="UP001163687"/>
    </source>
</evidence>
<evidence type="ECO:0000256" key="1">
    <source>
        <dbReference type="SAM" id="MobiDB-lite"/>
    </source>
</evidence>
<feature type="domain" description="DUF1540" evidence="2">
    <location>
        <begin position="6"/>
        <end position="62"/>
    </location>
</feature>
<proteinExistence type="predicted"/>
<dbReference type="RefSeq" id="WP_264842118.1">
    <property type="nucleotide sequence ID" value="NZ_AP025628.1"/>
</dbReference>
<dbReference type="Proteomes" id="UP001163687">
    <property type="component" value="Chromosome"/>
</dbReference>
<dbReference type="InterPro" id="IPR011437">
    <property type="entry name" value="DUF1540"/>
</dbReference>
<dbReference type="EMBL" id="AP025628">
    <property type="protein sequence ID" value="BDG61470.1"/>
    <property type="molecule type" value="Genomic_DNA"/>
</dbReference>
<gene>
    <name evidence="3" type="ORF">caldi_25600</name>
</gene>
<dbReference type="Pfam" id="PF07561">
    <property type="entry name" value="DUF1540"/>
    <property type="match status" value="1"/>
</dbReference>
<dbReference type="KEGG" id="cmic:caldi_25600"/>